<evidence type="ECO:0000313" key="3">
    <source>
        <dbReference type="Proteomes" id="UP000597444"/>
    </source>
</evidence>
<protein>
    <recommendedName>
        <fullName evidence="1">HTH marR-type domain-containing protein</fullName>
    </recommendedName>
</protein>
<dbReference type="PANTHER" id="PTHR33164">
    <property type="entry name" value="TRANSCRIPTIONAL REGULATOR, MARR FAMILY"/>
    <property type="match status" value="1"/>
</dbReference>
<dbReference type="SMART" id="SM00347">
    <property type="entry name" value="HTH_MARR"/>
    <property type="match status" value="1"/>
</dbReference>
<dbReference type="InterPro" id="IPR000835">
    <property type="entry name" value="HTH_MarR-typ"/>
</dbReference>
<dbReference type="SUPFAM" id="SSF46785">
    <property type="entry name" value="Winged helix' DNA-binding domain"/>
    <property type="match status" value="1"/>
</dbReference>
<proteinExistence type="predicted"/>
<dbReference type="Gene3D" id="1.10.10.10">
    <property type="entry name" value="Winged helix-like DNA-binding domain superfamily/Winged helix DNA-binding domain"/>
    <property type="match status" value="1"/>
</dbReference>
<sequence>MIEQDMGYQLKRAQYALRTRMDSTLREIGLTTPQYSALSALHEHAGLSGASLARRCFVTPQTMNTIVTNLEEAGLLVRRPHPEHGRVLQAYLTPQAETLLQEGHRRVRAIEERMMASISHDQWLQLTVALQACADALEKDGTETGALP</sequence>
<dbReference type="AlphaFoldDB" id="A0A8J3IHQ1"/>
<evidence type="ECO:0000313" key="2">
    <source>
        <dbReference type="EMBL" id="GHO92683.1"/>
    </source>
</evidence>
<reference evidence="2" key="1">
    <citation type="submission" date="2020-10" db="EMBL/GenBank/DDBJ databases">
        <title>Taxonomic study of unclassified bacteria belonging to the class Ktedonobacteria.</title>
        <authorList>
            <person name="Yabe S."/>
            <person name="Wang C.M."/>
            <person name="Zheng Y."/>
            <person name="Sakai Y."/>
            <person name="Cavaletti L."/>
            <person name="Monciardini P."/>
            <person name="Donadio S."/>
        </authorList>
    </citation>
    <scope>NUCLEOTIDE SEQUENCE</scope>
    <source>
        <strain evidence="2">ID150040</strain>
    </source>
</reference>
<evidence type="ECO:0000259" key="1">
    <source>
        <dbReference type="PROSITE" id="PS50995"/>
    </source>
</evidence>
<accession>A0A8J3IHQ1</accession>
<dbReference type="GO" id="GO:0006950">
    <property type="term" value="P:response to stress"/>
    <property type="evidence" value="ECO:0007669"/>
    <property type="project" value="TreeGrafter"/>
</dbReference>
<dbReference type="GO" id="GO:0003700">
    <property type="term" value="F:DNA-binding transcription factor activity"/>
    <property type="evidence" value="ECO:0007669"/>
    <property type="project" value="InterPro"/>
</dbReference>
<dbReference type="PROSITE" id="PS50995">
    <property type="entry name" value="HTH_MARR_2"/>
    <property type="match status" value="1"/>
</dbReference>
<organism evidence="2 3">
    <name type="scientific">Reticulibacter mediterranei</name>
    <dbReference type="NCBI Taxonomy" id="2778369"/>
    <lineage>
        <taxon>Bacteria</taxon>
        <taxon>Bacillati</taxon>
        <taxon>Chloroflexota</taxon>
        <taxon>Ktedonobacteria</taxon>
        <taxon>Ktedonobacterales</taxon>
        <taxon>Reticulibacteraceae</taxon>
        <taxon>Reticulibacter</taxon>
    </lineage>
</organism>
<comment type="caution">
    <text evidence="2">The sequence shown here is derived from an EMBL/GenBank/DDBJ whole genome shotgun (WGS) entry which is preliminary data.</text>
</comment>
<dbReference type="PANTHER" id="PTHR33164:SF43">
    <property type="entry name" value="HTH-TYPE TRANSCRIPTIONAL REPRESSOR YETL"/>
    <property type="match status" value="1"/>
</dbReference>
<dbReference type="InterPro" id="IPR036388">
    <property type="entry name" value="WH-like_DNA-bd_sf"/>
</dbReference>
<dbReference type="RefSeq" id="WP_220203505.1">
    <property type="nucleotide sequence ID" value="NZ_BNJK01000001.1"/>
</dbReference>
<keyword evidence="3" id="KW-1185">Reference proteome</keyword>
<dbReference type="InterPro" id="IPR039422">
    <property type="entry name" value="MarR/SlyA-like"/>
</dbReference>
<gene>
    <name evidence="2" type="ORF">KSF_027310</name>
</gene>
<dbReference type="Proteomes" id="UP000597444">
    <property type="component" value="Unassembled WGS sequence"/>
</dbReference>
<dbReference type="EMBL" id="BNJK01000001">
    <property type="protein sequence ID" value="GHO92683.1"/>
    <property type="molecule type" value="Genomic_DNA"/>
</dbReference>
<dbReference type="Pfam" id="PF12802">
    <property type="entry name" value="MarR_2"/>
    <property type="match status" value="1"/>
</dbReference>
<feature type="domain" description="HTH marR-type" evidence="1">
    <location>
        <begin position="3"/>
        <end position="135"/>
    </location>
</feature>
<name>A0A8J3IHQ1_9CHLR</name>
<dbReference type="InterPro" id="IPR036390">
    <property type="entry name" value="WH_DNA-bd_sf"/>
</dbReference>